<keyword evidence="2" id="KW-1185">Reference proteome</keyword>
<reference evidence="1 2" key="2">
    <citation type="journal article" date="2021" name="Mar. Drugs">
        <title>A New Micromonospora Strain with Antibiotic Activity Isolated from the Microbiome of a Mid-Atlantic Deep-Sea Sponge.</title>
        <authorList>
            <person name="Back C.R."/>
            <person name="Stennett H.L."/>
            <person name="Williams S.E."/>
            <person name="Wang L."/>
            <person name="Ojeda Gomez J."/>
            <person name="Abdulle O.M."/>
            <person name="Duffy T."/>
            <person name="Neal C."/>
            <person name="Mantell J."/>
            <person name="Jepson M.A."/>
            <person name="Hendry K.R."/>
            <person name="Powell D."/>
            <person name="Stach J.E.M."/>
            <person name="Essex-Lopresti A.E."/>
            <person name="Willis C.L."/>
            <person name="Curnow P."/>
            <person name="Race P.R."/>
        </authorList>
    </citation>
    <scope>NUCLEOTIDE SEQUENCE [LARGE SCALE GENOMIC DNA]</scope>
    <source>
        <strain evidence="1 2">28ISP2-46</strain>
    </source>
</reference>
<evidence type="ECO:0000313" key="1">
    <source>
        <dbReference type="EMBL" id="QLQ40122.1"/>
    </source>
</evidence>
<dbReference type="KEGG" id="mfeu:H1D33_15670"/>
<sequence length="139" mass="14848">MVDQELVSARRPRDVVDAAGAWIGDALAADGFGWLKAVRSVQRQAGALVQQIVLQPSSHNRADRLITISTHVSVRDPGLRQWRLANAGLVVPPSDGDVVCGHPLGYASGRANGYRYGDAQDGDGARLRGLLRQGPRSLS</sequence>
<reference evidence="2" key="1">
    <citation type="submission" date="2020-07" db="EMBL/GenBank/DDBJ databases">
        <title>A new Micromonospora strain with potent antibiotic activity isolated from the microbiome of a mid-Atlantic deep-sea sponge.</title>
        <authorList>
            <person name="Back C.R."/>
            <person name="Stennett H.L."/>
            <person name="Williams S.E."/>
            <person name="Wang L."/>
            <person name="Ojeda Gomez J."/>
            <person name="Abdulle O.M."/>
            <person name="Duffy T."/>
            <person name="Hendry K.R."/>
            <person name="Powell D."/>
            <person name="Stach J.E."/>
            <person name="Essex-Lopresti A.E."/>
            <person name="Willis C.L."/>
            <person name="Curnow P."/>
            <person name="Race P.R."/>
        </authorList>
    </citation>
    <scope>NUCLEOTIDE SEQUENCE [LARGE SCALE GENOMIC DNA]</scope>
    <source>
        <strain evidence="2">28ISP2-46</strain>
    </source>
</reference>
<dbReference type="RefSeq" id="WP_181572487.1">
    <property type="nucleotide sequence ID" value="NZ_CP059322.2"/>
</dbReference>
<proteinExistence type="predicted"/>
<protein>
    <submittedName>
        <fullName evidence="1">Uncharacterized protein</fullName>
    </submittedName>
</protein>
<gene>
    <name evidence="1" type="ORF">H1D33_15670</name>
</gene>
<accession>A0A7L6BDU5</accession>
<evidence type="ECO:0000313" key="2">
    <source>
        <dbReference type="Proteomes" id="UP000510844"/>
    </source>
</evidence>
<name>A0A7L6BDU5_9ACTN</name>
<dbReference type="EMBL" id="CP059322">
    <property type="protein sequence ID" value="QLQ40122.1"/>
    <property type="molecule type" value="Genomic_DNA"/>
</dbReference>
<organism evidence="1 2">
    <name type="scientific">Micromonospora robiginosa</name>
    <dbReference type="NCBI Taxonomy" id="2749844"/>
    <lineage>
        <taxon>Bacteria</taxon>
        <taxon>Bacillati</taxon>
        <taxon>Actinomycetota</taxon>
        <taxon>Actinomycetes</taxon>
        <taxon>Micromonosporales</taxon>
        <taxon>Micromonosporaceae</taxon>
        <taxon>Micromonospora</taxon>
    </lineage>
</organism>
<dbReference type="AlphaFoldDB" id="A0A7L6BDU5"/>
<dbReference type="Proteomes" id="UP000510844">
    <property type="component" value="Chromosome"/>
</dbReference>